<dbReference type="Proteomes" id="UP000579945">
    <property type="component" value="Unassembled WGS sequence"/>
</dbReference>
<reference evidence="3 4" key="1">
    <citation type="submission" date="2020-08" db="EMBL/GenBank/DDBJ databases">
        <title>Sequencing the genomes of 1000 actinobacteria strains.</title>
        <authorList>
            <person name="Klenk H.-P."/>
        </authorList>
    </citation>
    <scope>NUCLEOTIDE SEQUENCE [LARGE SCALE GENOMIC DNA]</scope>
    <source>
        <strain evidence="3 4">DSM 44320</strain>
    </source>
</reference>
<dbReference type="GO" id="GO:0005509">
    <property type="term" value="F:calcium ion binding"/>
    <property type="evidence" value="ECO:0007669"/>
    <property type="project" value="InterPro"/>
</dbReference>
<feature type="region of interest" description="Disordered" evidence="1">
    <location>
        <begin position="276"/>
        <end position="325"/>
    </location>
</feature>
<keyword evidence="4" id="KW-1185">Reference proteome</keyword>
<dbReference type="Pfam" id="PF00353">
    <property type="entry name" value="HemolysinCabind"/>
    <property type="match status" value="2"/>
</dbReference>
<accession>A0A7W5VDQ1</accession>
<dbReference type="AlphaFoldDB" id="A0A7W5VDQ1"/>
<dbReference type="RefSeq" id="WP_183653053.1">
    <property type="nucleotide sequence ID" value="NZ_JACIBV010000001.1"/>
</dbReference>
<comment type="caution">
    <text evidence="3">The sequence shown here is derived from an EMBL/GenBank/DDBJ whole genome shotgun (WGS) entry which is preliminary data.</text>
</comment>
<dbReference type="GeneID" id="95391760"/>
<dbReference type="PRINTS" id="PR00313">
    <property type="entry name" value="CABNDNGRPT"/>
</dbReference>
<dbReference type="InterPro" id="IPR025649">
    <property type="entry name" value="DUF4360"/>
</dbReference>
<dbReference type="Pfam" id="PF14273">
    <property type="entry name" value="DUF4360"/>
    <property type="match status" value="1"/>
</dbReference>
<protein>
    <submittedName>
        <fullName evidence="3">Ca2+-binding RTX toxin-like protein</fullName>
    </submittedName>
</protein>
<name>A0A7W5VDQ1_9ACTN</name>
<organism evidence="3 4">
    <name type="scientific">Nonomuraea dietziae</name>
    <dbReference type="NCBI Taxonomy" id="65515"/>
    <lineage>
        <taxon>Bacteria</taxon>
        <taxon>Bacillati</taxon>
        <taxon>Actinomycetota</taxon>
        <taxon>Actinomycetes</taxon>
        <taxon>Streptosporangiales</taxon>
        <taxon>Streptosporangiaceae</taxon>
        <taxon>Nonomuraea</taxon>
    </lineage>
</organism>
<evidence type="ECO:0000313" key="3">
    <source>
        <dbReference type="EMBL" id="MBB3729580.1"/>
    </source>
</evidence>
<proteinExistence type="predicted"/>
<keyword evidence="2" id="KW-0732">Signal</keyword>
<dbReference type="Gene3D" id="2.150.10.10">
    <property type="entry name" value="Serralysin-like metalloprotease, C-terminal"/>
    <property type="match status" value="1"/>
</dbReference>
<sequence>MPFIMRNTLPKLAAGTFAAAAVLTAAVMTPAVAASSAPNPAEAYISSVSANGDGCPPGTWEAAISPDGKAFTVTFSAYETLIEPGDDASSRECTLSLNVHTPPGTSLSTVEFSYQGYALLDQAGMSATQSASYDFRGAPVPAQSVRSQISGPHDNSYLFTDRILLHDNVASAEGATRALTVETGLLLTNNPAETGSGFVNTTSVDGTIQNGPGCTIDRRTATSGQAIIGTSGADVICGSPFADRITALGGDDVILPFAGNDQVAAGAGNDTVFGGNGADDISGDAGNDTLDGEAGNDRILGGPGTDTANGGPGTDSCLAETTTSC</sequence>
<feature type="signal peptide" evidence="2">
    <location>
        <begin position="1"/>
        <end position="33"/>
    </location>
</feature>
<evidence type="ECO:0000256" key="1">
    <source>
        <dbReference type="SAM" id="MobiDB-lite"/>
    </source>
</evidence>
<gene>
    <name evidence="3" type="ORF">FHR33_005440</name>
</gene>
<dbReference type="SUPFAM" id="SSF51120">
    <property type="entry name" value="beta-Roll"/>
    <property type="match status" value="1"/>
</dbReference>
<dbReference type="InterPro" id="IPR001343">
    <property type="entry name" value="Hemolysn_Ca-bd"/>
</dbReference>
<evidence type="ECO:0000313" key="4">
    <source>
        <dbReference type="Proteomes" id="UP000579945"/>
    </source>
</evidence>
<dbReference type="InterPro" id="IPR018511">
    <property type="entry name" value="Hemolysin-typ_Ca-bd_CS"/>
</dbReference>
<dbReference type="PANTHER" id="PTHR38847">
    <property type="match status" value="1"/>
</dbReference>
<dbReference type="EMBL" id="JACIBV010000001">
    <property type="protein sequence ID" value="MBB3729580.1"/>
    <property type="molecule type" value="Genomic_DNA"/>
</dbReference>
<evidence type="ECO:0000256" key="2">
    <source>
        <dbReference type="SAM" id="SignalP"/>
    </source>
</evidence>
<dbReference type="PANTHER" id="PTHR38847:SF1">
    <property type="entry name" value="PSEUDOURIDINE SYNTHASE RSUA_RLUA-LIKE DOMAIN-CONTAINING PROTEIN"/>
    <property type="match status" value="1"/>
</dbReference>
<feature type="chain" id="PRO_5031223302" evidence="2">
    <location>
        <begin position="34"/>
        <end position="325"/>
    </location>
</feature>
<dbReference type="InterPro" id="IPR011049">
    <property type="entry name" value="Serralysin-like_metalloprot_C"/>
</dbReference>
<dbReference type="PROSITE" id="PS00330">
    <property type="entry name" value="HEMOLYSIN_CALCIUM"/>
    <property type="match status" value="1"/>
</dbReference>